<keyword evidence="1" id="KW-0812">Transmembrane</keyword>
<dbReference type="PATRIC" id="fig|2209.52.peg.1766"/>
<proteinExistence type="predicted"/>
<evidence type="ECO:0000313" key="8">
    <source>
        <dbReference type="Proteomes" id="UP000034399"/>
    </source>
</evidence>
<keyword evidence="1" id="KW-0472">Membrane</keyword>
<evidence type="ECO:0000313" key="6">
    <source>
        <dbReference type="EMBL" id="KKH39920.1"/>
    </source>
</evidence>
<evidence type="ECO:0000313" key="2">
    <source>
        <dbReference type="EMBL" id="KKG34184.1"/>
    </source>
</evidence>
<evidence type="ECO:0000313" key="11">
    <source>
        <dbReference type="Proteomes" id="UP000034820"/>
    </source>
</evidence>
<feature type="transmembrane region" description="Helical" evidence="1">
    <location>
        <begin position="41"/>
        <end position="59"/>
    </location>
</feature>
<dbReference type="EMBL" id="JJPY01000106">
    <property type="protein sequence ID" value="KKH06035.1"/>
    <property type="molecule type" value="Genomic_DNA"/>
</dbReference>
<protein>
    <submittedName>
        <fullName evidence="6">Uncharacterized protein</fullName>
    </submittedName>
</protein>
<evidence type="ECO:0000256" key="1">
    <source>
        <dbReference type="SAM" id="Phobius"/>
    </source>
</evidence>
<dbReference type="EMBL" id="JJPP01000037">
    <property type="protein sequence ID" value="KKG82200.1"/>
    <property type="molecule type" value="Genomic_DNA"/>
</dbReference>
<name>A0A0F8NG14_METMZ</name>
<dbReference type="EMBL" id="JJPA01000097">
    <property type="protein sequence ID" value="KKG34184.1"/>
    <property type="molecule type" value="Genomic_DNA"/>
</dbReference>
<dbReference type="Proteomes" id="UP000034817">
    <property type="component" value="Unassembled WGS sequence"/>
</dbReference>
<gene>
    <name evidence="3" type="ORF">DU46_05510</name>
    <name evidence="5" type="ORF">DU51_07475</name>
    <name evidence="2" type="ORF">DU52_02970</name>
    <name evidence="4" type="ORF">DU55_06070</name>
    <name evidence="6" type="ORF">DU71_08035</name>
</gene>
<evidence type="ECO:0000313" key="10">
    <source>
        <dbReference type="Proteomes" id="UP000034817"/>
    </source>
</evidence>
<evidence type="ECO:0000313" key="4">
    <source>
        <dbReference type="EMBL" id="KKG82200.1"/>
    </source>
</evidence>
<dbReference type="Proteomes" id="UP000034820">
    <property type="component" value="Unassembled WGS sequence"/>
</dbReference>
<dbReference type="AlphaFoldDB" id="A0A0F8NG14"/>
<dbReference type="Proteomes" id="UP000034399">
    <property type="component" value="Unassembled WGS sequence"/>
</dbReference>
<dbReference type="Proteomes" id="UP000034074">
    <property type="component" value="Unassembled WGS sequence"/>
</dbReference>
<reference evidence="7 8" key="1">
    <citation type="journal article" date="2015" name="ISME J.">
        <title>Genomic and phenotypic differentiation among Methanosarcina mazei populations from Columbia River sediment.</title>
        <authorList>
            <person name="Youngblut N.D."/>
            <person name="Wirth J.S."/>
            <person name="Henriksen J.R."/>
            <person name="Smith M."/>
            <person name="Simon H."/>
            <person name="Metcalf W.W."/>
            <person name="Whitaker R.J."/>
        </authorList>
    </citation>
    <scope>NUCLEOTIDE SEQUENCE [LARGE SCALE GENOMIC DNA]</scope>
    <source>
        <strain evidence="6 9">1.H.A.1A.4</strain>
        <strain evidence="2 8">3.F.A.1A.1</strain>
        <strain evidence="3 7">3.H.A.1A.2</strain>
        <strain evidence="4 10">3.H.A.2.4</strain>
        <strain evidence="5 11">3.H.T.1A.1</strain>
    </source>
</reference>
<accession>A0A0F8NG14</accession>
<dbReference type="EMBL" id="JJPN01000011">
    <property type="protein sequence ID" value="KKG75332.1"/>
    <property type="molecule type" value="Genomic_DNA"/>
</dbReference>
<dbReference type="EMBL" id="JJQI01000058">
    <property type="protein sequence ID" value="KKH39920.1"/>
    <property type="molecule type" value="Genomic_DNA"/>
</dbReference>
<evidence type="ECO:0000313" key="5">
    <source>
        <dbReference type="EMBL" id="KKH06035.1"/>
    </source>
</evidence>
<comment type="caution">
    <text evidence="6">The sequence shown here is derived from an EMBL/GenBank/DDBJ whole genome shotgun (WGS) entry which is preliminary data.</text>
</comment>
<organism evidence="6 9">
    <name type="scientific">Methanosarcina mazei</name>
    <name type="common">Methanosarcina frisia</name>
    <dbReference type="NCBI Taxonomy" id="2209"/>
    <lineage>
        <taxon>Archaea</taxon>
        <taxon>Methanobacteriati</taxon>
        <taxon>Methanobacteriota</taxon>
        <taxon>Stenosarchaea group</taxon>
        <taxon>Methanomicrobia</taxon>
        <taxon>Methanosarcinales</taxon>
        <taxon>Methanosarcinaceae</taxon>
        <taxon>Methanosarcina</taxon>
    </lineage>
</organism>
<evidence type="ECO:0000313" key="7">
    <source>
        <dbReference type="Proteomes" id="UP000034074"/>
    </source>
</evidence>
<evidence type="ECO:0000313" key="3">
    <source>
        <dbReference type="EMBL" id="KKG75332.1"/>
    </source>
</evidence>
<dbReference type="Proteomes" id="UP000034672">
    <property type="component" value="Unassembled WGS sequence"/>
</dbReference>
<evidence type="ECO:0000313" key="9">
    <source>
        <dbReference type="Proteomes" id="UP000034672"/>
    </source>
</evidence>
<sequence length="64" mass="7621">MQNSKSYRKNLKKEIKVRSGYENSITPQSLNKPSQRRKKNTIIFVIRIILKFTIYNSFFPDQAL</sequence>
<keyword evidence="1" id="KW-1133">Transmembrane helix</keyword>